<sequence length="173" mass="19234">MKAFIQLISIALAATGISAIYTSTLSAQNRDAPDVNARPIALNGTVAGTYWDFESGIDFQGFPIIQVENENNPGHYSFQLYGVEGDQVLGLEDNVLTVLDNNNNTSSHYNIFTVAWPWLVSLDMPGGWVAVRTDTTQESWQDPFKSMWDDKQNMSKRAAVGDIFPIQVILWES</sequence>
<comment type="caution">
    <text evidence="2">The sequence shown here is derived from an EMBL/GenBank/DDBJ whole genome shotgun (WGS) entry which is preliminary data.</text>
</comment>
<reference evidence="2 3" key="2">
    <citation type="submission" date="2021-10" db="EMBL/GenBank/DDBJ databases">
        <authorList>
            <person name="Piombo E."/>
        </authorList>
    </citation>
    <scope>NUCLEOTIDE SEQUENCE [LARGE SCALE GENOMIC DNA]</scope>
</reference>
<protein>
    <submittedName>
        <fullName evidence="2">Uncharacterized protein</fullName>
    </submittedName>
</protein>
<keyword evidence="3" id="KW-1185">Reference proteome</keyword>
<dbReference type="EMBL" id="CABFOC020000058">
    <property type="protein sequence ID" value="CAH0055642.1"/>
    <property type="molecule type" value="Genomic_DNA"/>
</dbReference>
<dbReference type="OrthoDB" id="4634436at2759"/>
<reference evidence="3" key="1">
    <citation type="submission" date="2019-06" db="EMBL/GenBank/DDBJ databases">
        <authorList>
            <person name="Broberg M."/>
        </authorList>
    </citation>
    <scope>NUCLEOTIDE SEQUENCE [LARGE SCALE GENOMIC DNA]</scope>
</reference>
<dbReference type="Proteomes" id="UP000775872">
    <property type="component" value="Unassembled WGS sequence"/>
</dbReference>
<proteinExistence type="predicted"/>
<keyword evidence="1" id="KW-0732">Signal</keyword>
<dbReference type="AlphaFoldDB" id="A0A9P0EN31"/>
<evidence type="ECO:0000313" key="3">
    <source>
        <dbReference type="Proteomes" id="UP000775872"/>
    </source>
</evidence>
<feature type="signal peptide" evidence="1">
    <location>
        <begin position="1"/>
        <end position="19"/>
    </location>
</feature>
<evidence type="ECO:0000256" key="1">
    <source>
        <dbReference type="SAM" id="SignalP"/>
    </source>
</evidence>
<evidence type="ECO:0000313" key="2">
    <source>
        <dbReference type="EMBL" id="CAH0055642.1"/>
    </source>
</evidence>
<organism evidence="2 3">
    <name type="scientific">Clonostachys solani</name>
    <dbReference type="NCBI Taxonomy" id="160281"/>
    <lineage>
        <taxon>Eukaryota</taxon>
        <taxon>Fungi</taxon>
        <taxon>Dikarya</taxon>
        <taxon>Ascomycota</taxon>
        <taxon>Pezizomycotina</taxon>
        <taxon>Sordariomycetes</taxon>
        <taxon>Hypocreomycetidae</taxon>
        <taxon>Hypocreales</taxon>
        <taxon>Bionectriaceae</taxon>
        <taxon>Clonostachys</taxon>
    </lineage>
</organism>
<name>A0A9P0EN31_9HYPO</name>
<feature type="chain" id="PRO_5040114252" evidence="1">
    <location>
        <begin position="20"/>
        <end position="173"/>
    </location>
</feature>
<gene>
    <name evidence="2" type="ORF">CSOL1703_00017746</name>
</gene>
<accession>A0A9P0EN31</accession>